<dbReference type="InterPro" id="IPR011330">
    <property type="entry name" value="Glyco_hydro/deAcase_b/a-brl"/>
</dbReference>
<dbReference type="Proteomes" id="UP000538292">
    <property type="component" value="Unassembled WGS sequence"/>
</dbReference>
<comment type="similarity">
    <text evidence="1">Belongs to the glycosyltransferase 2 family.</text>
</comment>
<gene>
    <name evidence="8" type="ORF">H2C83_15010</name>
</gene>
<keyword evidence="9" id="KW-1185">Reference proteome</keyword>
<evidence type="ECO:0000259" key="7">
    <source>
        <dbReference type="PROSITE" id="PS51910"/>
    </source>
</evidence>
<dbReference type="SUPFAM" id="SSF51445">
    <property type="entry name" value="(Trans)glycosidases"/>
    <property type="match status" value="1"/>
</dbReference>
<dbReference type="InterPro" id="IPR029070">
    <property type="entry name" value="Chitinase_insertion_sf"/>
</dbReference>
<feature type="transmembrane region" description="Helical" evidence="5">
    <location>
        <begin position="1134"/>
        <end position="1154"/>
    </location>
</feature>
<dbReference type="Gene3D" id="3.10.50.10">
    <property type="match status" value="1"/>
</dbReference>
<dbReference type="PANTHER" id="PTHR43630">
    <property type="entry name" value="POLY-BETA-1,6-N-ACETYL-D-GLUCOSAMINE SYNTHASE"/>
    <property type="match status" value="1"/>
</dbReference>
<evidence type="ECO:0000256" key="4">
    <source>
        <dbReference type="SAM" id="MobiDB-lite"/>
    </source>
</evidence>
<dbReference type="InterPro" id="IPR017853">
    <property type="entry name" value="GH"/>
</dbReference>
<dbReference type="InterPro" id="IPR011583">
    <property type="entry name" value="Chitinase_II/V-like_cat"/>
</dbReference>
<dbReference type="Pfam" id="PF01522">
    <property type="entry name" value="Polysacc_deac_1"/>
    <property type="match status" value="1"/>
</dbReference>
<dbReference type="CDD" id="cd06423">
    <property type="entry name" value="CESA_like"/>
    <property type="match status" value="1"/>
</dbReference>
<evidence type="ECO:0000256" key="3">
    <source>
        <dbReference type="ARBA" id="ARBA00022679"/>
    </source>
</evidence>
<comment type="caution">
    <text evidence="8">The sequence shown here is derived from an EMBL/GenBank/DDBJ whole genome shotgun (WGS) entry which is preliminary data.</text>
</comment>
<dbReference type="PROSITE" id="PS51677">
    <property type="entry name" value="NODB"/>
    <property type="match status" value="1"/>
</dbReference>
<dbReference type="InterPro" id="IPR001223">
    <property type="entry name" value="Glyco_hydro18_cat"/>
</dbReference>
<evidence type="ECO:0000313" key="8">
    <source>
        <dbReference type="EMBL" id="MBA4603581.1"/>
    </source>
</evidence>
<name>A0A7W1XUN7_9BACL</name>
<dbReference type="Gene3D" id="3.20.20.370">
    <property type="entry name" value="Glycoside hydrolase/deacetylase"/>
    <property type="match status" value="1"/>
</dbReference>
<dbReference type="PROSITE" id="PS51910">
    <property type="entry name" value="GH18_2"/>
    <property type="match status" value="1"/>
</dbReference>
<dbReference type="EMBL" id="JACEOL010000061">
    <property type="protein sequence ID" value="MBA4603581.1"/>
    <property type="molecule type" value="Genomic_DNA"/>
</dbReference>
<protein>
    <submittedName>
        <fullName evidence="8">Glycosyltransferase</fullName>
    </submittedName>
</protein>
<feature type="transmembrane region" description="Helical" evidence="5">
    <location>
        <begin position="29"/>
        <end position="51"/>
    </location>
</feature>
<feature type="compositionally biased region" description="Basic and acidic residues" evidence="4">
    <location>
        <begin position="185"/>
        <end position="195"/>
    </location>
</feature>
<keyword evidence="3 8" id="KW-0808">Transferase</keyword>
<evidence type="ECO:0000256" key="5">
    <source>
        <dbReference type="SAM" id="Phobius"/>
    </source>
</evidence>
<dbReference type="InterPro" id="IPR001173">
    <property type="entry name" value="Glyco_trans_2-like"/>
</dbReference>
<dbReference type="SUPFAM" id="SSF88713">
    <property type="entry name" value="Glycoside hydrolase/deacetylase"/>
    <property type="match status" value="1"/>
</dbReference>
<feature type="domain" description="NodB homology" evidence="6">
    <location>
        <begin position="579"/>
        <end position="766"/>
    </location>
</feature>
<organism evidence="8 9">
    <name type="scientific">Thermoactinomyces mirandus</name>
    <dbReference type="NCBI Taxonomy" id="2756294"/>
    <lineage>
        <taxon>Bacteria</taxon>
        <taxon>Bacillati</taxon>
        <taxon>Bacillota</taxon>
        <taxon>Bacilli</taxon>
        <taxon>Bacillales</taxon>
        <taxon>Thermoactinomycetaceae</taxon>
        <taxon>Thermoactinomyces</taxon>
    </lineage>
</organism>
<evidence type="ECO:0000256" key="1">
    <source>
        <dbReference type="ARBA" id="ARBA00006739"/>
    </source>
</evidence>
<accession>A0A7W1XUN7</accession>
<dbReference type="InterPro" id="IPR002509">
    <property type="entry name" value="NODB_dom"/>
</dbReference>
<evidence type="ECO:0000313" key="9">
    <source>
        <dbReference type="Proteomes" id="UP000538292"/>
    </source>
</evidence>
<dbReference type="GO" id="GO:0016810">
    <property type="term" value="F:hydrolase activity, acting on carbon-nitrogen (but not peptide) bonds"/>
    <property type="evidence" value="ECO:0007669"/>
    <property type="project" value="InterPro"/>
</dbReference>
<dbReference type="GO" id="GO:0008061">
    <property type="term" value="F:chitin binding"/>
    <property type="evidence" value="ECO:0007669"/>
    <property type="project" value="InterPro"/>
</dbReference>
<feature type="domain" description="GH18" evidence="7">
    <location>
        <begin position="209"/>
        <end position="518"/>
    </location>
</feature>
<evidence type="ECO:0000259" key="6">
    <source>
        <dbReference type="PROSITE" id="PS51677"/>
    </source>
</evidence>
<dbReference type="Gene3D" id="3.20.20.80">
    <property type="entry name" value="Glycosidases"/>
    <property type="match status" value="1"/>
</dbReference>
<keyword evidence="5" id="KW-0472">Membrane</keyword>
<dbReference type="InterPro" id="IPR029044">
    <property type="entry name" value="Nucleotide-diphossugar_trans"/>
</dbReference>
<dbReference type="SMART" id="SM00636">
    <property type="entry name" value="Glyco_18"/>
    <property type="match status" value="1"/>
</dbReference>
<reference evidence="8 9" key="1">
    <citation type="submission" date="2020-07" db="EMBL/GenBank/DDBJ databases">
        <title>Thermoactinomyces phylogeny.</title>
        <authorList>
            <person name="Dunlap C."/>
        </authorList>
    </citation>
    <scope>NUCLEOTIDE SEQUENCE [LARGE SCALE GENOMIC DNA]</scope>
    <source>
        <strain evidence="8 9">AMNI-1</strain>
    </source>
</reference>
<dbReference type="GO" id="GO:0016757">
    <property type="term" value="F:glycosyltransferase activity"/>
    <property type="evidence" value="ECO:0007669"/>
    <property type="project" value="UniProtKB-KW"/>
</dbReference>
<feature type="transmembrane region" description="Helical" evidence="5">
    <location>
        <begin position="810"/>
        <end position="831"/>
    </location>
</feature>
<feature type="transmembrane region" description="Helical" evidence="5">
    <location>
        <begin position="144"/>
        <end position="162"/>
    </location>
</feature>
<proteinExistence type="inferred from homology"/>
<keyword evidence="5" id="KW-1133">Transmembrane helix</keyword>
<feature type="transmembrane region" description="Helical" evidence="5">
    <location>
        <begin position="1107"/>
        <end position="1128"/>
    </location>
</feature>
<feature type="transmembrane region" description="Helical" evidence="5">
    <location>
        <begin position="90"/>
        <end position="112"/>
    </location>
</feature>
<keyword evidence="2" id="KW-0328">Glycosyltransferase</keyword>
<feature type="region of interest" description="Disordered" evidence="4">
    <location>
        <begin position="174"/>
        <end position="198"/>
    </location>
</feature>
<keyword evidence="5" id="KW-0812">Transmembrane</keyword>
<dbReference type="SUPFAM" id="SSF53448">
    <property type="entry name" value="Nucleotide-diphospho-sugar transferases"/>
    <property type="match status" value="1"/>
</dbReference>
<evidence type="ECO:0000256" key="2">
    <source>
        <dbReference type="ARBA" id="ARBA00022676"/>
    </source>
</evidence>
<dbReference type="Pfam" id="PF00535">
    <property type="entry name" value="Glycos_transf_2"/>
    <property type="match status" value="1"/>
</dbReference>
<feature type="transmembrane region" description="Helical" evidence="5">
    <location>
        <begin position="56"/>
        <end position="78"/>
    </location>
</feature>
<dbReference type="Pfam" id="PF00704">
    <property type="entry name" value="Glyco_hydro_18"/>
    <property type="match status" value="1"/>
</dbReference>
<sequence length="1218" mass="139446">MRRKIANVIFSVFFLGSYRRRAVGGTLGVLLGILPIGHSAWIAGLVLSLIFRLNLLVVYVGICLSLLYSLFVVAAYRLGLDRFFSSPDDVALHIITGTLFLLLCYLAFRLIYRDVHIRNLPNDRKMFVFHDRGKRWTFLKRTSLILGILSLVSLTVFGISLYDHPIVTPFLKDSTSESPIQPVRQKLDPSEKQKPQFDGVAGQENQKDIKTYAYYVPWDSKGWFDLNTLGHIKDIDVLIPEWYSINSDLELDIKQDNTVDQLAKKHHVEIIPRLNNFAGEDWDGSAIRRMLASPQKQNALIRQLHQDVKKQGYAGINIYFEKVRAQDKKRLTQFMKELSSVFHRDGLKVIHSVPVHNPAYDYKTLSEYADYLDIMLYEEHDEEGEPGPIASFNWVKESLENLPVPASKRIISLGTYGYDWIVGSSSSAEPLTFNQVMMLSDRHDLNVEWDQASSNPYLRYKKGNNEHIVWFLDAPAFFNQLRVVHQYGAKGIAFWRLGSEDKAIWDLLDGDKNAVSKMLQVSNPIPEYEGQGEILYVTERSKAGSRSIMQGSGNWIEHVDYQSPSAPLQVRRYGKVGEKKIALTFDDGPDSTYTPQILDILKAHNVKASFYITGKNGVLNHDLVERLYKEGHEVGNHTYSHPHLGQIHPILVQLQLHSTQRLFQAFTDHTMTTFRPPYQVESEPQTLDEIRAMERGRLNNYTMISKNIETFDWQNPPSSQITDRVMKQLNLGHIVLLHDSGGDRSATVKALPVIIEKLKAEGYQFVTASELTGKTRDQIMPPIQPEEKIYMPFVKAVYTVWGLIQHSFTFLIYTGIGIGFVRVAFLMYFSFRQRIKFKRRVQWLNRGAELLHFNPMVSVVIAAYNEEKVINKTIHSVLESRYAPLEVIIVNDGSTDETEAVIKKEFAGNPQVRVITQPNSGKTAAINRGYRFAEGEIIVSIDADTLIAKNTIPLLVRHFQDERVAAVSGNVKVGNITNLITLWQHVEYITGFNLERRAFDDLNCIPVVPGAIGAWRKKAVEEVGYFKHDTLAEDTDITITLLRHGYKVEFEVLALAYTEAPEDLKSLIKQRTRWIYGTLQCLWKHRGALFSRKQKALGFISLPNMWIFQYGVQTFSLFVDLLCILSLFTEHALTTMMFYAAFLLFDLMAAYFAFQLEKESPKPLIWLFIQRFVYRQLMSYVVLRSFFFAFKEVSVGWNKVIRNGHVQLDKATPVKKMG</sequence>
<dbReference type="RefSeq" id="WP_181742055.1">
    <property type="nucleotide sequence ID" value="NZ_JACEOL010000061.1"/>
</dbReference>
<dbReference type="GO" id="GO:0005975">
    <property type="term" value="P:carbohydrate metabolic process"/>
    <property type="evidence" value="ECO:0007669"/>
    <property type="project" value="InterPro"/>
</dbReference>
<dbReference type="AlphaFoldDB" id="A0A7W1XUN7"/>
<dbReference type="Gene3D" id="3.90.550.10">
    <property type="entry name" value="Spore Coat Polysaccharide Biosynthesis Protein SpsA, Chain A"/>
    <property type="match status" value="1"/>
</dbReference>
<dbReference type="PANTHER" id="PTHR43630:SF1">
    <property type="entry name" value="POLY-BETA-1,6-N-ACETYL-D-GLUCOSAMINE SYNTHASE"/>
    <property type="match status" value="1"/>
</dbReference>